<organism evidence="2 3">
    <name type="scientific">Bradyrhizobium lablabi</name>
    <dbReference type="NCBI Taxonomy" id="722472"/>
    <lineage>
        <taxon>Bacteria</taxon>
        <taxon>Pseudomonadati</taxon>
        <taxon>Pseudomonadota</taxon>
        <taxon>Alphaproteobacteria</taxon>
        <taxon>Hyphomicrobiales</taxon>
        <taxon>Nitrobacteraceae</taxon>
        <taxon>Bradyrhizobium</taxon>
    </lineage>
</organism>
<proteinExistence type="predicted"/>
<evidence type="ECO:0000313" key="3">
    <source>
        <dbReference type="Proteomes" id="UP000183208"/>
    </source>
</evidence>
<gene>
    <name evidence="2" type="ORF">SAMN05444171_4402</name>
</gene>
<feature type="signal peptide" evidence="1">
    <location>
        <begin position="1"/>
        <end position="26"/>
    </location>
</feature>
<accession>A0A1M7BES4</accession>
<dbReference type="OrthoDB" id="8231698at2"/>
<reference evidence="2 3" key="1">
    <citation type="submission" date="2016-10" db="EMBL/GenBank/DDBJ databases">
        <authorList>
            <person name="de Groot N.N."/>
        </authorList>
    </citation>
    <scope>NUCLEOTIDE SEQUENCE [LARGE SCALE GENOMIC DNA]</scope>
    <source>
        <strain evidence="2 3">GAS522</strain>
    </source>
</reference>
<feature type="chain" id="PRO_5030031748" evidence="1">
    <location>
        <begin position="27"/>
        <end position="168"/>
    </location>
</feature>
<evidence type="ECO:0000313" key="2">
    <source>
        <dbReference type="EMBL" id="SED54201.1"/>
    </source>
</evidence>
<dbReference type="RefSeq" id="WP_074823331.1">
    <property type="nucleotide sequence ID" value="NZ_FNTI01000001.1"/>
</dbReference>
<evidence type="ECO:0000256" key="1">
    <source>
        <dbReference type="SAM" id="SignalP"/>
    </source>
</evidence>
<sequence>MKTGTAFAIATVAALILPMLPASSEAAGQLRVKFSFDGLATCQNPPISNFPIHGEGTGVLSTDRTASLDMNSTVEGRVEYRAKLGGAPMEAPAGSASLRVVGRQSLRAVRDYPNNQIIITMNVRAGGACSMTIDQRLKPGKREYTFYNGSGVSICSRPQITRTSCESY</sequence>
<dbReference type="EMBL" id="FNTI01000001">
    <property type="protein sequence ID" value="SED54201.1"/>
    <property type="molecule type" value="Genomic_DNA"/>
</dbReference>
<protein>
    <submittedName>
        <fullName evidence="2">Uncharacterized protein</fullName>
    </submittedName>
</protein>
<dbReference type="Proteomes" id="UP000183208">
    <property type="component" value="Unassembled WGS sequence"/>
</dbReference>
<keyword evidence="1" id="KW-0732">Signal</keyword>
<name>A0A1M7BES4_9BRAD</name>
<dbReference type="AlphaFoldDB" id="A0A1M7BES4"/>